<comment type="caution">
    <text evidence="2">The sequence shown here is derived from an EMBL/GenBank/DDBJ whole genome shotgun (WGS) entry which is preliminary data.</text>
</comment>
<evidence type="ECO:0000313" key="2">
    <source>
        <dbReference type="EMBL" id="KAK1590252.1"/>
    </source>
</evidence>
<feature type="transmembrane region" description="Helical" evidence="1">
    <location>
        <begin position="86"/>
        <end position="103"/>
    </location>
</feature>
<protein>
    <submittedName>
        <fullName evidence="2">Uncharacterized protein</fullName>
    </submittedName>
</protein>
<gene>
    <name evidence="2" type="ORF">LY79DRAFT_555519</name>
</gene>
<organism evidence="2 3">
    <name type="scientific">Colletotrichum navitas</name>
    <dbReference type="NCBI Taxonomy" id="681940"/>
    <lineage>
        <taxon>Eukaryota</taxon>
        <taxon>Fungi</taxon>
        <taxon>Dikarya</taxon>
        <taxon>Ascomycota</taxon>
        <taxon>Pezizomycotina</taxon>
        <taxon>Sordariomycetes</taxon>
        <taxon>Hypocreomycetidae</taxon>
        <taxon>Glomerellales</taxon>
        <taxon>Glomerellaceae</taxon>
        <taxon>Colletotrichum</taxon>
        <taxon>Colletotrichum graminicola species complex</taxon>
    </lineage>
</organism>
<proteinExistence type="predicted"/>
<dbReference type="EMBL" id="JAHLJV010000033">
    <property type="protein sequence ID" value="KAK1590252.1"/>
    <property type="molecule type" value="Genomic_DNA"/>
</dbReference>
<keyword evidence="1" id="KW-0472">Membrane</keyword>
<evidence type="ECO:0000313" key="3">
    <source>
        <dbReference type="Proteomes" id="UP001230504"/>
    </source>
</evidence>
<feature type="transmembrane region" description="Helical" evidence="1">
    <location>
        <begin position="109"/>
        <end position="127"/>
    </location>
</feature>
<name>A0AAD8V4C4_9PEZI</name>
<accession>A0AAD8V4C4</accession>
<evidence type="ECO:0000256" key="1">
    <source>
        <dbReference type="SAM" id="Phobius"/>
    </source>
</evidence>
<keyword evidence="1" id="KW-0812">Transmembrane</keyword>
<dbReference type="Proteomes" id="UP001230504">
    <property type="component" value="Unassembled WGS sequence"/>
</dbReference>
<keyword evidence="3" id="KW-1185">Reference proteome</keyword>
<sequence>MNSLLLAIPRVILALEYFIGGIPRLGPWPFKSLHERIYRKTRTTAPHLFPVYPFTDPRNIKLHMLYIGSLMITEGFLLVLPQTGGAPITLFLGCFLTASGYWSQMRAGMPYWLPVTNFSLAWAVYFVENRAHDTKLAC</sequence>
<dbReference type="RefSeq" id="XP_060413750.1">
    <property type="nucleotide sequence ID" value="XM_060557934.1"/>
</dbReference>
<dbReference type="GeneID" id="85442174"/>
<reference evidence="2" key="1">
    <citation type="submission" date="2021-06" db="EMBL/GenBank/DDBJ databases">
        <title>Comparative genomics, transcriptomics and evolutionary studies reveal genomic signatures of adaptation to plant cell wall in hemibiotrophic fungi.</title>
        <authorList>
            <consortium name="DOE Joint Genome Institute"/>
            <person name="Baroncelli R."/>
            <person name="Diaz J.F."/>
            <person name="Benocci T."/>
            <person name="Peng M."/>
            <person name="Battaglia E."/>
            <person name="Haridas S."/>
            <person name="Andreopoulos W."/>
            <person name="Labutti K."/>
            <person name="Pangilinan J."/>
            <person name="Floch G.L."/>
            <person name="Makela M.R."/>
            <person name="Henrissat B."/>
            <person name="Grigoriev I.V."/>
            <person name="Crouch J.A."/>
            <person name="De Vries R.P."/>
            <person name="Sukno S.A."/>
            <person name="Thon M.R."/>
        </authorList>
    </citation>
    <scope>NUCLEOTIDE SEQUENCE</scope>
    <source>
        <strain evidence="2">CBS 125086</strain>
    </source>
</reference>
<dbReference type="AlphaFoldDB" id="A0AAD8V4C4"/>
<keyword evidence="1" id="KW-1133">Transmembrane helix</keyword>